<evidence type="ECO:0000313" key="1">
    <source>
        <dbReference type="EMBL" id="TFK61737.1"/>
    </source>
</evidence>
<dbReference type="Proteomes" id="UP000308600">
    <property type="component" value="Unassembled WGS sequence"/>
</dbReference>
<feature type="non-terminal residue" evidence="1">
    <location>
        <position position="1"/>
    </location>
</feature>
<sequence length="177" mass="20838">VWSDMRKTVMPSWLAPAPQNIGSPSHGKLSADQWRTTCNVHLVFTLIRLWGQIPIPTKEENDNERSYLDNFLDLITAIRWTTMRTTSEAHIHVLDTYFHKYFEGVIELFGVEALRPNSHMTLHLAECIRLFGPVHGWWAFPFERYNGIIQRQKTNSRLGSDFNSFFIHVLTKYFHYR</sequence>
<proteinExistence type="predicted"/>
<keyword evidence="2" id="KW-1185">Reference proteome</keyword>
<gene>
    <name evidence="1" type="ORF">BDN72DRAFT_777901</name>
</gene>
<name>A0ACD3A827_9AGAR</name>
<dbReference type="EMBL" id="ML208632">
    <property type="protein sequence ID" value="TFK61737.1"/>
    <property type="molecule type" value="Genomic_DNA"/>
</dbReference>
<accession>A0ACD3A827</accession>
<reference evidence="1 2" key="1">
    <citation type="journal article" date="2019" name="Nat. Ecol. Evol.">
        <title>Megaphylogeny resolves global patterns of mushroom evolution.</title>
        <authorList>
            <person name="Varga T."/>
            <person name="Krizsan K."/>
            <person name="Foldi C."/>
            <person name="Dima B."/>
            <person name="Sanchez-Garcia M."/>
            <person name="Sanchez-Ramirez S."/>
            <person name="Szollosi G.J."/>
            <person name="Szarkandi J.G."/>
            <person name="Papp V."/>
            <person name="Albert L."/>
            <person name="Andreopoulos W."/>
            <person name="Angelini C."/>
            <person name="Antonin V."/>
            <person name="Barry K.W."/>
            <person name="Bougher N.L."/>
            <person name="Buchanan P."/>
            <person name="Buyck B."/>
            <person name="Bense V."/>
            <person name="Catcheside P."/>
            <person name="Chovatia M."/>
            <person name="Cooper J."/>
            <person name="Damon W."/>
            <person name="Desjardin D."/>
            <person name="Finy P."/>
            <person name="Geml J."/>
            <person name="Haridas S."/>
            <person name="Hughes K."/>
            <person name="Justo A."/>
            <person name="Karasinski D."/>
            <person name="Kautmanova I."/>
            <person name="Kiss B."/>
            <person name="Kocsube S."/>
            <person name="Kotiranta H."/>
            <person name="LaButti K.M."/>
            <person name="Lechner B.E."/>
            <person name="Liimatainen K."/>
            <person name="Lipzen A."/>
            <person name="Lukacs Z."/>
            <person name="Mihaltcheva S."/>
            <person name="Morgado L.N."/>
            <person name="Niskanen T."/>
            <person name="Noordeloos M.E."/>
            <person name="Ohm R.A."/>
            <person name="Ortiz-Santana B."/>
            <person name="Ovrebo C."/>
            <person name="Racz N."/>
            <person name="Riley R."/>
            <person name="Savchenko A."/>
            <person name="Shiryaev A."/>
            <person name="Soop K."/>
            <person name="Spirin V."/>
            <person name="Szebenyi C."/>
            <person name="Tomsovsky M."/>
            <person name="Tulloss R.E."/>
            <person name="Uehling J."/>
            <person name="Grigoriev I.V."/>
            <person name="Vagvolgyi C."/>
            <person name="Papp T."/>
            <person name="Martin F.M."/>
            <person name="Miettinen O."/>
            <person name="Hibbett D.S."/>
            <person name="Nagy L.G."/>
        </authorList>
    </citation>
    <scope>NUCLEOTIDE SEQUENCE [LARGE SCALE GENOMIC DNA]</scope>
    <source>
        <strain evidence="1 2">NL-1719</strain>
    </source>
</reference>
<organism evidence="1 2">
    <name type="scientific">Pluteus cervinus</name>
    <dbReference type="NCBI Taxonomy" id="181527"/>
    <lineage>
        <taxon>Eukaryota</taxon>
        <taxon>Fungi</taxon>
        <taxon>Dikarya</taxon>
        <taxon>Basidiomycota</taxon>
        <taxon>Agaricomycotina</taxon>
        <taxon>Agaricomycetes</taxon>
        <taxon>Agaricomycetidae</taxon>
        <taxon>Agaricales</taxon>
        <taxon>Pluteineae</taxon>
        <taxon>Pluteaceae</taxon>
        <taxon>Pluteus</taxon>
    </lineage>
</organism>
<evidence type="ECO:0000313" key="2">
    <source>
        <dbReference type="Proteomes" id="UP000308600"/>
    </source>
</evidence>
<protein>
    <submittedName>
        <fullName evidence="1">Uncharacterized protein</fullName>
    </submittedName>
</protein>